<proteinExistence type="predicted"/>
<organism evidence="1 2">
    <name type="scientific">Herbinix luporum</name>
    <dbReference type="NCBI Taxonomy" id="1679721"/>
    <lineage>
        <taxon>Bacteria</taxon>
        <taxon>Bacillati</taxon>
        <taxon>Bacillota</taxon>
        <taxon>Clostridia</taxon>
        <taxon>Lachnospirales</taxon>
        <taxon>Lachnospiraceae</taxon>
        <taxon>Herbinix</taxon>
    </lineage>
</organism>
<protein>
    <recommendedName>
        <fullName evidence="3">Plasmid maintenance system killer protein</fullName>
    </recommendedName>
</protein>
<gene>
    <name evidence="1" type="ORF">SD1D_2279</name>
</gene>
<dbReference type="KEGG" id="hsd:SD1D_2279"/>
<evidence type="ECO:0000313" key="1">
    <source>
        <dbReference type="EMBL" id="CUH93791.1"/>
    </source>
</evidence>
<dbReference type="InterPro" id="IPR035093">
    <property type="entry name" value="RelE/ParE_toxin_dom_sf"/>
</dbReference>
<accession>A0A0K8J837</accession>
<dbReference type="RefSeq" id="WP_242955224.1">
    <property type="nucleotide sequence ID" value="NZ_LN879430.1"/>
</dbReference>
<reference evidence="2" key="1">
    <citation type="submission" date="2015-09" db="EMBL/GenBank/DDBJ databases">
        <authorList>
            <person name="Wibberg D."/>
        </authorList>
    </citation>
    <scope>NUCLEOTIDE SEQUENCE [LARGE SCALE GENOMIC DNA]</scope>
    <source>
        <strain evidence="2">SD1D</strain>
    </source>
</reference>
<evidence type="ECO:0000313" key="2">
    <source>
        <dbReference type="Proteomes" id="UP000196053"/>
    </source>
</evidence>
<dbReference type="Proteomes" id="UP000196053">
    <property type="component" value="Chromosome I"/>
</dbReference>
<dbReference type="Gene3D" id="3.30.2310.20">
    <property type="entry name" value="RelE-like"/>
    <property type="match status" value="1"/>
</dbReference>
<evidence type="ECO:0008006" key="3">
    <source>
        <dbReference type="Google" id="ProtNLM"/>
    </source>
</evidence>
<name>A0A0K8J837_9FIRM</name>
<dbReference type="AlphaFoldDB" id="A0A0K8J837"/>
<dbReference type="EMBL" id="LN879430">
    <property type="protein sequence ID" value="CUH93791.1"/>
    <property type="molecule type" value="Genomic_DNA"/>
</dbReference>
<keyword evidence="2" id="KW-1185">Reference proteome</keyword>
<sequence>MGDKLHIKYRTKKLEKICTNANEAEKKLGKRMAEKLHHRIDEISAAPSVEIMLQFGIGRCHPLKGNRKSQYAVDLLHPYRLVFEKIGNEIQIANIIEIVNYHKKG</sequence>
<dbReference type="SUPFAM" id="SSF143011">
    <property type="entry name" value="RelE-like"/>
    <property type="match status" value="1"/>
</dbReference>